<dbReference type="Proteomes" id="UP000237105">
    <property type="component" value="Unassembled WGS sequence"/>
</dbReference>
<evidence type="ECO:0000313" key="3">
    <source>
        <dbReference type="Proteomes" id="UP000237105"/>
    </source>
</evidence>
<dbReference type="EMBL" id="JXTB01000144">
    <property type="protein sequence ID" value="PON58950.1"/>
    <property type="molecule type" value="Genomic_DNA"/>
</dbReference>
<comment type="caution">
    <text evidence="2">The sequence shown here is derived from an EMBL/GenBank/DDBJ whole genome shotgun (WGS) entry which is preliminary data.</text>
</comment>
<dbReference type="AlphaFoldDB" id="A0A2P5CD20"/>
<evidence type="ECO:0000313" key="2">
    <source>
        <dbReference type="EMBL" id="PON58950.1"/>
    </source>
</evidence>
<gene>
    <name evidence="2" type="ORF">PanWU01x14_162650</name>
</gene>
<sequence>MPSADSTELEISQKTFRCLVSPPPHSNPSF</sequence>
<feature type="region of interest" description="Disordered" evidence="1">
    <location>
        <begin position="1"/>
        <end position="30"/>
    </location>
</feature>
<feature type="compositionally biased region" description="Pro residues" evidence="1">
    <location>
        <begin position="21"/>
        <end position="30"/>
    </location>
</feature>
<proteinExistence type="predicted"/>
<feature type="compositionally biased region" description="Polar residues" evidence="1">
    <location>
        <begin position="1"/>
        <end position="15"/>
    </location>
</feature>
<protein>
    <submittedName>
        <fullName evidence="2">Uncharacterized protein</fullName>
    </submittedName>
</protein>
<organism evidence="2 3">
    <name type="scientific">Parasponia andersonii</name>
    <name type="common">Sponia andersonii</name>
    <dbReference type="NCBI Taxonomy" id="3476"/>
    <lineage>
        <taxon>Eukaryota</taxon>
        <taxon>Viridiplantae</taxon>
        <taxon>Streptophyta</taxon>
        <taxon>Embryophyta</taxon>
        <taxon>Tracheophyta</taxon>
        <taxon>Spermatophyta</taxon>
        <taxon>Magnoliopsida</taxon>
        <taxon>eudicotyledons</taxon>
        <taxon>Gunneridae</taxon>
        <taxon>Pentapetalae</taxon>
        <taxon>rosids</taxon>
        <taxon>fabids</taxon>
        <taxon>Rosales</taxon>
        <taxon>Cannabaceae</taxon>
        <taxon>Parasponia</taxon>
    </lineage>
</organism>
<keyword evidence="3" id="KW-1185">Reference proteome</keyword>
<name>A0A2P5CD20_PARAD</name>
<evidence type="ECO:0000256" key="1">
    <source>
        <dbReference type="SAM" id="MobiDB-lite"/>
    </source>
</evidence>
<reference evidence="3" key="1">
    <citation type="submission" date="2016-06" db="EMBL/GenBank/DDBJ databases">
        <title>Parallel loss of symbiosis genes in relatives of nitrogen-fixing non-legume Parasponia.</title>
        <authorList>
            <person name="Van Velzen R."/>
            <person name="Holmer R."/>
            <person name="Bu F."/>
            <person name="Rutten L."/>
            <person name="Van Zeijl A."/>
            <person name="Liu W."/>
            <person name="Santuari L."/>
            <person name="Cao Q."/>
            <person name="Sharma T."/>
            <person name="Shen D."/>
            <person name="Roswanjaya Y."/>
            <person name="Wardhani T."/>
            <person name="Kalhor M.S."/>
            <person name="Jansen J."/>
            <person name="Van den Hoogen J."/>
            <person name="Gungor B."/>
            <person name="Hartog M."/>
            <person name="Hontelez J."/>
            <person name="Verver J."/>
            <person name="Yang W.-C."/>
            <person name="Schijlen E."/>
            <person name="Repin R."/>
            <person name="Schilthuizen M."/>
            <person name="Schranz E."/>
            <person name="Heidstra R."/>
            <person name="Miyata K."/>
            <person name="Fedorova E."/>
            <person name="Kohlen W."/>
            <person name="Bisseling T."/>
            <person name="Smit S."/>
            <person name="Geurts R."/>
        </authorList>
    </citation>
    <scope>NUCLEOTIDE SEQUENCE [LARGE SCALE GENOMIC DNA]</scope>
    <source>
        <strain evidence="3">cv. WU1-14</strain>
    </source>
</reference>
<accession>A0A2P5CD20</accession>